<protein>
    <submittedName>
        <fullName evidence="3">Uncharacterized protein LOC118432323</fullName>
    </submittedName>
</protein>
<organism evidence="2 3">
    <name type="scientific">Branchiostoma floridae</name>
    <name type="common">Florida lancelet</name>
    <name type="synonym">Amphioxus</name>
    <dbReference type="NCBI Taxonomy" id="7739"/>
    <lineage>
        <taxon>Eukaryota</taxon>
        <taxon>Metazoa</taxon>
        <taxon>Chordata</taxon>
        <taxon>Cephalochordata</taxon>
        <taxon>Leptocardii</taxon>
        <taxon>Amphioxiformes</taxon>
        <taxon>Branchiostomatidae</taxon>
        <taxon>Branchiostoma</taxon>
    </lineage>
</organism>
<sequence>MIALILIMKRRTLQSKARRYKPSFFKSSHRWVSSPWSKTDVHREHLYDTRVTRFLPGIQRTPLSENSSRRPSSFFGTVKDLETYQKIFDTDVRYRLPRPIIDPYALRLFQDGSPDTIFGHDGQMDSALARRRSSPDVDDTVSYGSANAKIQFRTARPAINTNAVLPIERGPSDTISGGDGWVRSDDVMTRRCNPDVDDVDTDSSVLMTDSDGLFAAPQRLLATSGGYNRELQSISRRPSDLSAESQTLRMQFIPEDTTTDTSSYDTDASTVTDTDTDTTDSTLTRTDSTASVETVVPARPPLQLVLSLNKRYRKESNVRYNQF</sequence>
<feature type="region of interest" description="Disordered" evidence="1">
    <location>
        <begin position="253"/>
        <end position="293"/>
    </location>
</feature>
<feature type="compositionally biased region" description="Low complexity" evidence="1">
    <location>
        <begin position="259"/>
        <end position="289"/>
    </location>
</feature>
<evidence type="ECO:0000313" key="3">
    <source>
        <dbReference type="RefSeq" id="XP_035699762.1"/>
    </source>
</evidence>
<proteinExistence type="predicted"/>
<reference evidence="3" key="2">
    <citation type="submission" date="2025-08" db="UniProtKB">
        <authorList>
            <consortium name="RefSeq"/>
        </authorList>
    </citation>
    <scope>IDENTIFICATION</scope>
    <source>
        <strain evidence="3">S238N-H82</strain>
        <tissue evidence="3">Testes</tissue>
    </source>
</reference>
<dbReference type="GeneID" id="118432323"/>
<gene>
    <name evidence="3" type="primary">LOC118432323</name>
</gene>
<dbReference type="KEGG" id="bfo:118432323"/>
<accession>A0A9J7MEH6</accession>
<dbReference type="RefSeq" id="XP_035699762.1">
    <property type="nucleotide sequence ID" value="XM_035843869.1"/>
</dbReference>
<reference evidence="2" key="1">
    <citation type="journal article" date="2020" name="Nat. Ecol. Evol.">
        <title>Deeply conserved synteny resolves early events in vertebrate evolution.</title>
        <authorList>
            <person name="Simakov O."/>
            <person name="Marletaz F."/>
            <person name="Yue J.X."/>
            <person name="O'Connell B."/>
            <person name="Jenkins J."/>
            <person name="Brandt A."/>
            <person name="Calef R."/>
            <person name="Tung C.H."/>
            <person name="Huang T.K."/>
            <person name="Schmutz J."/>
            <person name="Satoh N."/>
            <person name="Yu J.K."/>
            <person name="Putnam N.H."/>
            <person name="Green R.E."/>
            <person name="Rokhsar D.S."/>
        </authorList>
    </citation>
    <scope>NUCLEOTIDE SEQUENCE [LARGE SCALE GENOMIC DNA]</scope>
    <source>
        <strain evidence="2">S238N-H82</strain>
    </source>
</reference>
<name>A0A9J7MEH6_BRAFL</name>
<dbReference type="OrthoDB" id="10507281at2759"/>
<keyword evidence="2" id="KW-1185">Reference proteome</keyword>
<dbReference type="Proteomes" id="UP000001554">
    <property type="component" value="Chromosome 15"/>
</dbReference>
<evidence type="ECO:0000256" key="1">
    <source>
        <dbReference type="SAM" id="MobiDB-lite"/>
    </source>
</evidence>
<dbReference type="AlphaFoldDB" id="A0A9J7MEH6"/>
<evidence type="ECO:0000313" key="2">
    <source>
        <dbReference type="Proteomes" id="UP000001554"/>
    </source>
</evidence>